<sequence>MENQEEQSDDRKLSAFIIEPGDVSEEEKKTMMGDTIGDTSYSASWILKTLISLSKLPEEVKWSDELEEALCYLWDMTAEKDVVLFILENQFLSIGEHVLNVSTEDRLTEIVVGIIGNLCCQSDVLPRLVEKSELVDSLLNLLLCNDPETLIQVLRVLQTVVWNLQSESPNSKWVDRLKNCKFLGTALVFILKSSTNGK</sequence>
<dbReference type="InterPro" id="IPR011989">
    <property type="entry name" value="ARM-like"/>
</dbReference>
<dbReference type="Proteomes" id="UP000694866">
    <property type="component" value="Unplaced"/>
</dbReference>
<evidence type="ECO:0000313" key="4">
    <source>
        <dbReference type="Proteomes" id="UP000694866"/>
    </source>
</evidence>
<dbReference type="AlphaFoldDB" id="A0A9R1T1F2"/>
<comment type="subcellular location">
    <subcellularLocation>
        <location evidence="1">Nucleus</location>
    </subcellularLocation>
</comment>
<dbReference type="InterPro" id="IPR016024">
    <property type="entry name" value="ARM-type_fold"/>
</dbReference>
<protein>
    <submittedName>
        <fullName evidence="5">Protein saal1</fullName>
    </submittedName>
</protein>
<proteinExistence type="inferred from homology"/>
<gene>
    <name evidence="5" type="primary">LOC105265226</name>
</gene>
<dbReference type="GeneID" id="105265226"/>
<dbReference type="InterPro" id="IPR052464">
    <property type="entry name" value="Synovial_Prolif_Regulator"/>
</dbReference>
<organism evidence="4 5">
    <name type="scientific">Fopius arisanus</name>
    <dbReference type="NCBI Taxonomy" id="64838"/>
    <lineage>
        <taxon>Eukaryota</taxon>
        <taxon>Metazoa</taxon>
        <taxon>Ecdysozoa</taxon>
        <taxon>Arthropoda</taxon>
        <taxon>Hexapoda</taxon>
        <taxon>Insecta</taxon>
        <taxon>Pterygota</taxon>
        <taxon>Neoptera</taxon>
        <taxon>Endopterygota</taxon>
        <taxon>Hymenoptera</taxon>
        <taxon>Apocrita</taxon>
        <taxon>Ichneumonoidea</taxon>
        <taxon>Braconidae</taxon>
        <taxon>Opiinae</taxon>
        <taxon>Fopius</taxon>
    </lineage>
</organism>
<dbReference type="SUPFAM" id="SSF48371">
    <property type="entry name" value="ARM repeat"/>
    <property type="match status" value="1"/>
</dbReference>
<comment type="similarity">
    <text evidence="3">Belongs to the SAAL1 family.</text>
</comment>
<evidence type="ECO:0000313" key="5">
    <source>
        <dbReference type="RefSeq" id="XP_011300930.1"/>
    </source>
</evidence>
<accession>A0A9R1T1F2</accession>
<dbReference type="Gene3D" id="1.25.10.10">
    <property type="entry name" value="Leucine-rich Repeat Variant"/>
    <property type="match status" value="1"/>
</dbReference>
<evidence type="ECO:0000256" key="2">
    <source>
        <dbReference type="ARBA" id="ARBA00023242"/>
    </source>
</evidence>
<keyword evidence="2" id="KW-0539">Nucleus</keyword>
<reference evidence="5" key="1">
    <citation type="submission" date="2025-08" db="UniProtKB">
        <authorList>
            <consortium name="RefSeq"/>
        </authorList>
    </citation>
    <scope>IDENTIFICATION</scope>
    <source>
        <strain evidence="5">USDA-PBARC FA_bdor</strain>
        <tissue evidence="5">Whole organism</tissue>
    </source>
</reference>
<dbReference type="GO" id="GO:0005654">
    <property type="term" value="C:nucleoplasm"/>
    <property type="evidence" value="ECO:0007669"/>
    <property type="project" value="TreeGrafter"/>
</dbReference>
<dbReference type="PANTHER" id="PTHR23424">
    <property type="entry name" value="SERUM AMYLOID A"/>
    <property type="match status" value="1"/>
</dbReference>
<dbReference type="PANTHER" id="PTHR23424:SF23">
    <property type="entry name" value="PROTEIN SAAL1"/>
    <property type="match status" value="1"/>
</dbReference>
<keyword evidence="4" id="KW-1185">Reference proteome</keyword>
<name>A0A9R1T1F2_9HYME</name>
<evidence type="ECO:0000256" key="1">
    <source>
        <dbReference type="ARBA" id="ARBA00004123"/>
    </source>
</evidence>
<dbReference type="RefSeq" id="XP_011300930.1">
    <property type="nucleotide sequence ID" value="XM_011302628.1"/>
</dbReference>
<evidence type="ECO:0000256" key="3">
    <source>
        <dbReference type="ARBA" id="ARBA00038401"/>
    </source>
</evidence>
<dbReference type="OrthoDB" id="2156856at2759"/>
<dbReference type="KEGG" id="fas:105265226"/>